<evidence type="ECO:0000256" key="1">
    <source>
        <dbReference type="SAM" id="Phobius"/>
    </source>
</evidence>
<dbReference type="Proteomes" id="UP000199199">
    <property type="component" value="Unassembled WGS sequence"/>
</dbReference>
<keyword evidence="1" id="KW-1133">Transmembrane helix</keyword>
<reference evidence="3" key="1">
    <citation type="submission" date="2016-10" db="EMBL/GenBank/DDBJ databases">
        <authorList>
            <person name="Varghese N."/>
            <person name="Submissions S."/>
        </authorList>
    </citation>
    <scope>NUCLEOTIDE SEQUENCE [LARGE SCALE GENOMIC DNA]</scope>
    <source>
        <strain evidence="3">DSM 22427</strain>
    </source>
</reference>
<dbReference type="RefSeq" id="WP_092904920.1">
    <property type="nucleotide sequence ID" value="NZ_FOZS01000002.1"/>
</dbReference>
<proteinExistence type="predicted"/>
<accession>A0A1I6S729</accession>
<dbReference type="InterPro" id="IPR021683">
    <property type="entry name" value="DUF3267"/>
</dbReference>
<evidence type="ECO:0000313" key="2">
    <source>
        <dbReference type="EMBL" id="SFS72713.1"/>
    </source>
</evidence>
<feature type="transmembrane region" description="Helical" evidence="1">
    <location>
        <begin position="217"/>
        <end position="243"/>
    </location>
</feature>
<feature type="transmembrane region" description="Helical" evidence="1">
    <location>
        <begin position="154"/>
        <end position="175"/>
    </location>
</feature>
<dbReference type="Pfam" id="PF11667">
    <property type="entry name" value="DUF3267"/>
    <property type="match status" value="1"/>
</dbReference>
<dbReference type="OrthoDB" id="206228at2157"/>
<organism evidence="2 3">
    <name type="scientific">Halostagnicola kamekurae</name>
    <dbReference type="NCBI Taxonomy" id="619731"/>
    <lineage>
        <taxon>Archaea</taxon>
        <taxon>Methanobacteriati</taxon>
        <taxon>Methanobacteriota</taxon>
        <taxon>Stenosarchaea group</taxon>
        <taxon>Halobacteria</taxon>
        <taxon>Halobacteriales</taxon>
        <taxon>Natrialbaceae</taxon>
        <taxon>Halostagnicola</taxon>
    </lineage>
</organism>
<keyword evidence="1" id="KW-0472">Membrane</keyword>
<feature type="transmembrane region" description="Helical" evidence="1">
    <location>
        <begin position="69"/>
        <end position="87"/>
    </location>
</feature>
<dbReference type="AlphaFoldDB" id="A0A1I6S729"/>
<sequence length="303" mass="31696">MSAEESAGSLHTLETFRVTRTVAAQWVVVSTIGFFAFGYLFAGVRAWLRGRPLEPIVLPISAHPTTLEFLGGFGLLVALVIALHEAIHGLAMSAFGREPTYGFGLSHVIVPYAYADSDGGYTRDQMLAVLLAPVIGISALGVLVMSAYPSPVLVVALAANAAGSIGDLWMASILVRFPEGVRVGPLPDRAPDGRGMGIYGSSASQGRVTARSRLASAFLVGAVGTLVLLVVGMVGTVLLSLALGTGTVVVGDPDGRWFLFAHEISRETRQVRLRIGVEVILAAMSLGGALWTVTVGGVELLRS</sequence>
<feature type="transmembrane region" description="Helical" evidence="1">
    <location>
        <begin position="23"/>
        <end position="48"/>
    </location>
</feature>
<gene>
    <name evidence="2" type="ORF">SAMN04488556_2461</name>
</gene>
<feature type="transmembrane region" description="Helical" evidence="1">
    <location>
        <begin position="127"/>
        <end position="148"/>
    </location>
</feature>
<keyword evidence="3" id="KW-1185">Reference proteome</keyword>
<name>A0A1I6S729_9EURY</name>
<dbReference type="EMBL" id="FOZS01000002">
    <property type="protein sequence ID" value="SFS72713.1"/>
    <property type="molecule type" value="Genomic_DNA"/>
</dbReference>
<keyword evidence="1" id="KW-0812">Transmembrane</keyword>
<feature type="transmembrane region" description="Helical" evidence="1">
    <location>
        <begin position="279"/>
        <end position="301"/>
    </location>
</feature>
<evidence type="ECO:0000313" key="3">
    <source>
        <dbReference type="Proteomes" id="UP000199199"/>
    </source>
</evidence>
<protein>
    <submittedName>
        <fullName evidence="2">Putative zincin peptidase</fullName>
    </submittedName>
</protein>